<keyword evidence="3" id="KW-0813">Transport</keyword>
<dbReference type="Proteomes" id="UP000649604">
    <property type="component" value="Unassembled WGS sequence"/>
</dbReference>
<keyword evidence="4" id="KW-0732">Signal</keyword>
<dbReference type="GO" id="GO:0030313">
    <property type="term" value="C:cell envelope"/>
    <property type="evidence" value="ECO:0007669"/>
    <property type="project" value="UniProtKB-SubCell"/>
</dbReference>
<evidence type="ECO:0000256" key="2">
    <source>
        <dbReference type="ARBA" id="ARBA00008520"/>
    </source>
</evidence>
<evidence type="ECO:0000256" key="4">
    <source>
        <dbReference type="ARBA" id="ARBA00022729"/>
    </source>
</evidence>
<reference evidence="5" key="1">
    <citation type="submission" date="2019-11" db="EMBL/GenBank/DDBJ databases">
        <title>Microbial mats filling the niche in hypersaline microbial mats.</title>
        <authorList>
            <person name="Wong H.L."/>
            <person name="Macleod F.I."/>
            <person name="White R.A. III"/>
            <person name="Burns B.P."/>
        </authorList>
    </citation>
    <scope>NUCLEOTIDE SEQUENCE</scope>
    <source>
        <strain evidence="5">Rbin_158</strain>
    </source>
</reference>
<dbReference type="InterPro" id="IPR050490">
    <property type="entry name" value="Bact_solute-bd_prot1"/>
</dbReference>
<comment type="caution">
    <text evidence="5">The sequence shown here is derived from an EMBL/GenBank/DDBJ whole genome shotgun (WGS) entry which is preliminary data.</text>
</comment>
<dbReference type="EMBL" id="WJJP01000005">
    <property type="protein sequence ID" value="MBD3322977.1"/>
    <property type="molecule type" value="Genomic_DNA"/>
</dbReference>
<dbReference type="PANTHER" id="PTHR43649">
    <property type="entry name" value="ARABINOSE-BINDING PROTEIN-RELATED"/>
    <property type="match status" value="1"/>
</dbReference>
<dbReference type="PANTHER" id="PTHR43649:SF31">
    <property type="entry name" value="SN-GLYCEROL-3-PHOSPHATE-BINDING PERIPLASMIC PROTEIN UGPB"/>
    <property type="match status" value="1"/>
</dbReference>
<dbReference type="NCBIfam" id="NF008211">
    <property type="entry name" value="PRK10974.1"/>
    <property type="match status" value="1"/>
</dbReference>
<gene>
    <name evidence="5" type="primary">ugpB</name>
    <name evidence="5" type="ORF">GF339_00240</name>
</gene>
<dbReference type="AlphaFoldDB" id="A0A9D5Q499"/>
<organism evidence="5 6">
    <name type="scientific">candidate division KSB3 bacterium</name>
    <dbReference type="NCBI Taxonomy" id="2044937"/>
    <lineage>
        <taxon>Bacteria</taxon>
        <taxon>candidate division KSB3</taxon>
    </lineage>
</organism>
<evidence type="ECO:0000313" key="6">
    <source>
        <dbReference type="Proteomes" id="UP000649604"/>
    </source>
</evidence>
<evidence type="ECO:0000313" key="5">
    <source>
        <dbReference type="EMBL" id="MBD3322977.1"/>
    </source>
</evidence>
<protein>
    <submittedName>
        <fullName evidence="5">Sn-glycerol-3-phosphate ABC transporter substrate-binding protein UgpB</fullName>
    </submittedName>
</protein>
<sequence length="439" mass="48866">MMKKLGIGLFIALFLLNIGATSALAVTEIQWWFAHGGRLGEIVQEIVAEFNESQSDYEVTAVYKGSYPETMTAGIAAFRSKEPPHILQVFEVGTATMMAAEGAIVPVHELMAQTGEPFDPNAYLSTVTGYYTSAEGKMLSMPFNSSTPILYYNKEAFEKAGLDPETPPKTWPEVEEYATQLIDAGYECGFSTAWISWIHLENFSAWHNVPLGTKANGFEGLDTEFVFNDALRVKHIQQLADWQNDKIFVYGGRRNLGNAKFSSGECPMYTESSAGYAGFKASAEFEFGTGMLPYWPEAEGAPQNTIIGGASLWVMAGHSEEEYKGVARFFSYLYSPEVQAKWHQLTGYLPITLAAYELTKEQGFYEENPGTETALLQMTLNDPTENSRGLRFGNFVQMRDVMYDEFEAIFAGDKTAQEGLDYAVEAGNQLLRKFERANK</sequence>
<proteinExistence type="inferred from homology"/>
<evidence type="ECO:0000256" key="3">
    <source>
        <dbReference type="ARBA" id="ARBA00022448"/>
    </source>
</evidence>
<dbReference type="SUPFAM" id="SSF53850">
    <property type="entry name" value="Periplasmic binding protein-like II"/>
    <property type="match status" value="1"/>
</dbReference>
<comment type="subcellular location">
    <subcellularLocation>
        <location evidence="1">Cell envelope</location>
    </subcellularLocation>
</comment>
<accession>A0A9D5Q499</accession>
<dbReference type="Pfam" id="PF13416">
    <property type="entry name" value="SBP_bac_8"/>
    <property type="match status" value="1"/>
</dbReference>
<comment type="similarity">
    <text evidence="2">Belongs to the bacterial solute-binding protein 1 family.</text>
</comment>
<dbReference type="Gene3D" id="3.40.190.10">
    <property type="entry name" value="Periplasmic binding protein-like II"/>
    <property type="match status" value="2"/>
</dbReference>
<evidence type="ECO:0000256" key="1">
    <source>
        <dbReference type="ARBA" id="ARBA00004196"/>
    </source>
</evidence>
<name>A0A9D5Q499_9BACT</name>
<dbReference type="CDD" id="cd14748">
    <property type="entry name" value="PBP2_UgpB"/>
    <property type="match status" value="1"/>
</dbReference>
<dbReference type="InterPro" id="IPR006059">
    <property type="entry name" value="SBP"/>
</dbReference>